<comment type="caution">
    <text evidence="1">The sequence shown here is derived from an EMBL/GenBank/DDBJ whole genome shotgun (WGS) entry which is preliminary data.</text>
</comment>
<protein>
    <submittedName>
        <fullName evidence="1">Uncharacterized protein</fullName>
    </submittedName>
</protein>
<keyword evidence="2" id="KW-1185">Reference proteome</keyword>
<accession>A0AAN6P9A8</accession>
<gene>
    <name evidence="1" type="ORF">C8A01DRAFT_19882</name>
</gene>
<reference evidence="2" key="1">
    <citation type="journal article" date="2023" name="Mol. Phylogenet. Evol.">
        <title>Genome-scale phylogeny and comparative genomics of the fungal order Sordariales.</title>
        <authorList>
            <person name="Hensen N."/>
            <person name="Bonometti L."/>
            <person name="Westerberg I."/>
            <person name="Brannstrom I.O."/>
            <person name="Guillou S."/>
            <person name="Cros-Aarteil S."/>
            <person name="Calhoun S."/>
            <person name="Haridas S."/>
            <person name="Kuo A."/>
            <person name="Mondo S."/>
            <person name="Pangilinan J."/>
            <person name="Riley R."/>
            <person name="LaButti K."/>
            <person name="Andreopoulos B."/>
            <person name="Lipzen A."/>
            <person name="Chen C."/>
            <person name="Yan M."/>
            <person name="Daum C."/>
            <person name="Ng V."/>
            <person name="Clum A."/>
            <person name="Steindorff A."/>
            <person name="Ohm R.A."/>
            <person name="Martin F."/>
            <person name="Silar P."/>
            <person name="Natvig D.O."/>
            <person name="Lalanne C."/>
            <person name="Gautier V."/>
            <person name="Ament-Velasquez S.L."/>
            <person name="Kruys A."/>
            <person name="Hutchinson M.I."/>
            <person name="Powell A.J."/>
            <person name="Barry K."/>
            <person name="Miller A.N."/>
            <person name="Grigoriev I.V."/>
            <person name="Debuchy R."/>
            <person name="Gladieux P."/>
            <person name="Hiltunen Thoren M."/>
            <person name="Johannesson H."/>
        </authorList>
    </citation>
    <scope>NUCLEOTIDE SEQUENCE [LARGE SCALE GENOMIC DNA]</scope>
    <source>
        <strain evidence="2">CBS 284.82</strain>
    </source>
</reference>
<proteinExistence type="predicted"/>
<organism evidence="1 2">
    <name type="scientific">Parachaetomium inaequale</name>
    <dbReference type="NCBI Taxonomy" id="2588326"/>
    <lineage>
        <taxon>Eukaryota</taxon>
        <taxon>Fungi</taxon>
        <taxon>Dikarya</taxon>
        <taxon>Ascomycota</taxon>
        <taxon>Pezizomycotina</taxon>
        <taxon>Sordariomycetes</taxon>
        <taxon>Sordariomycetidae</taxon>
        <taxon>Sordariales</taxon>
        <taxon>Chaetomiaceae</taxon>
        <taxon>Parachaetomium</taxon>
    </lineage>
</organism>
<dbReference type="Proteomes" id="UP001303115">
    <property type="component" value="Unassembled WGS sequence"/>
</dbReference>
<sequence>MAHLAPVFPWRLAANQLNASLDESSSPSGPGPGPVQNVLQGLGLTCFLESDQQFPGITANARFEVVMPCERCWNAKPRRRCVVLGGVAKRQHCVRRGKKCSGPNVADARKERMNETDIVVVLTRLVLSNLSGQEKHRKILPSPFPFDFLMSTSCSQVVCSHGVDVPNAFSA</sequence>
<dbReference type="EMBL" id="MU854549">
    <property type="protein sequence ID" value="KAK4033140.1"/>
    <property type="molecule type" value="Genomic_DNA"/>
</dbReference>
<dbReference type="AlphaFoldDB" id="A0AAN6P9A8"/>
<evidence type="ECO:0000313" key="1">
    <source>
        <dbReference type="EMBL" id="KAK4033140.1"/>
    </source>
</evidence>
<evidence type="ECO:0000313" key="2">
    <source>
        <dbReference type="Proteomes" id="UP001303115"/>
    </source>
</evidence>
<name>A0AAN6P9A8_9PEZI</name>